<dbReference type="HOGENOM" id="CLU_000445_5_0_9"/>
<keyword evidence="6" id="KW-0238">DNA-binding</keyword>
<proteinExistence type="predicted"/>
<dbReference type="InterPro" id="IPR011006">
    <property type="entry name" value="CheY-like_superfamily"/>
</dbReference>
<dbReference type="PANTHER" id="PTHR42713">
    <property type="entry name" value="HISTIDINE KINASE-RELATED"/>
    <property type="match status" value="1"/>
</dbReference>
<name>A0A089MN19_PAEBO</name>
<keyword evidence="5" id="KW-0805">Transcription regulation</keyword>
<evidence type="ECO:0000313" key="11">
    <source>
        <dbReference type="EMBL" id="AIQ57884.1"/>
    </source>
</evidence>
<keyword evidence="12" id="KW-1185">Reference proteome</keyword>
<dbReference type="InterPro" id="IPR018062">
    <property type="entry name" value="HTH_AraC-typ_CS"/>
</dbReference>
<keyword evidence="4" id="KW-0902">Two-component regulatory system</keyword>
<dbReference type="SUPFAM" id="SSF52172">
    <property type="entry name" value="CheY-like"/>
    <property type="match status" value="1"/>
</dbReference>
<dbReference type="InterPro" id="IPR018060">
    <property type="entry name" value="HTH_AraC"/>
</dbReference>
<sequence>MRLLIVDDGHYIVEYLKHLLDWGSFGIEHIETSTNSIEAKQILSQNHIDILITDIRMPEVSGIDLLQHINEMSLRTKVVFLSGYSQFDYAQKAVRLGALDYLLKPVDKEDMEKAMRQVIKIINEKKLKTSVAWEKFDGLGYLLSVIGERHPTGNDYSTYDNAFMNQPFCFFQVSDAREKDEMTLRDNNGGLDQFIWSTTSTLAGIVLYSNTERLENSIENITFSEKFEFSHKNTVRYYFYQFFFDENVGISEFAIVRDSAEFPKLESGDWECARKKILKNFPKISSRKLKTIYLLEVIYYLYFTNNKLQPAEVQDWIFNQLKNPDVALHSIILGIAQLERNIKLSNDDIIQTVQVYIANHISECLNLEDLGKIVHLHPVYLSKLYKQETGENLSNYISFKRLEKAARLLIDSNLHVTDISHLVGYKKPQYFIKLFKDQYGITPYQYRRKQTT</sequence>
<dbReference type="InterPro" id="IPR051552">
    <property type="entry name" value="HptR"/>
</dbReference>
<dbReference type="RefSeq" id="WP_042212265.1">
    <property type="nucleotide sequence ID" value="NZ_CP009285.1"/>
</dbReference>
<feature type="domain" description="HTH araC/xylS-type" evidence="9">
    <location>
        <begin position="351"/>
        <end position="449"/>
    </location>
</feature>
<feature type="domain" description="Response regulatory" evidence="10">
    <location>
        <begin position="2"/>
        <end position="119"/>
    </location>
</feature>
<evidence type="ECO:0008006" key="13">
    <source>
        <dbReference type="Google" id="ProtNLM"/>
    </source>
</evidence>
<dbReference type="InterPro" id="IPR001789">
    <property type="entry name" value="Sig_transdc_resp-reg_receiver"/>
</dbReference>
<dbReference type="GO" id="GO:0003700">
    <property type="term" value="F:DNA-binding transcription factor activity"/>
    <property type="evidence" value="ECO:0007669"/>
    <property type="project" value="InterPro"/>
</dbReference>
<dbReference type="PROSITE" id="PS50110">
    <property type="entry name" value="RESPONSE_REGULATORY"/>
    <property type="match status" value="1"/>
</dbReference>
<dbReference type="GO" id="GO:0043565">
    <property type="term" value="F:sequence-specific DNA binding"/>
    <property type="evidence" value="ECO:0007669"/>
    <property type="project" value="InterPro"/>
</dbReference>
<dbReference type="Proteomes" id="UP000029518">
    <property type="component" value="Chromosome"/>
</dbReference>
<dbReference type="Gene3D" id="1.10.10.60">
    <property type="entry name" value="Homeodomain-like"/>
    <property type="match status" value="2"/>
</dbReference>
<feature type="modified residue" description="4-aspartylphosphate" evidence="8">
    <location>
        <position position="54"/>
    </location>
</feature>
<dbReference type="PROSITE" id="PS01124">
    <property type="entry name" value="HTH_ARAC_FAMILY_2"/>
    <property type="match status" value="1"/>
</dbReference>
<evidence type="ECO:0000259" key="10">
    <source>
        <dbReference type="PROSITE" id="PS50110"/>
    </source>
</evidence>
<dbReference type="Pfam" id="PF12833">
    <property type="entry name" value="HTH_18"/>
    <property type="match status" value="1"/>
</dbReference>
<organism evidence="11 12">
    <name type="scientific">Paenibacillus borealis</name>
    <dbReference type="NCBI Taxonomy" id="160799"/>
    <lineage>
        <taxon>Bacteria</taxon>
        <taxon>Bacillati</taxon>
        <taxon>Bacillota</taxon>
        <taxon>Bacilli</taxon>
        <taxon>Bacillales</taxon>
        <taxon>Paenibacillaceae</taxon>
        <taxon>Paenibacillus</taxon>
    </lineage>
</organism>
<keyword evidence="2" id="KW-0963">Cytoplasm</keyword>
<keyword evidence="3 8" id="KW-0597">Phosphoprotein</keyword>
<dbReference type="SUPFAM" id="SSF46689">
    <property type="entry name" value="Homeodomain-like"/>
    <property type="match status" value="2"/>
</dbReference>
<dbReference type="AlphaFoldDB" id="A0A089MN19"/>
<evidence type="ECO:0000256" key="3">
    <source>
        <dbReference type="ARBA" id="ARBA00022553"/>
    </source>
</evidence>
<dbReference type="Pfam" id="PF00072">
    <property type="entry name" value="Response_reg"/>
    <property type="match status" value="1"/>
</dbReference>
<evidence type="ECO:0000256" key="2">
    <source>
        <dbReference type="ARBA" id="ARBA00022490"/>
    </source>
</evidence>
<dbReference type="PANTHER" id="PTHR42713:SF3">
    <property type="entry name" value="TRANSCRIPTIONAL REGULATORY PROTEIN HPTR"/>
    <property type="match status" value="1"/>
</dbReference>
<evidence type="ECO:0000313" key="12">
    <source>
        <dbReference type="Proteomes" id="UP000029518"/>
    </source>
</evidence>
<dbReference type="KEGG" id="pbd:PBOR_13805"/>
<dbReference type="GO" id="GO:0000160">
    <property type="term" value="P:phosphorelay signal transduction system"/>
    <property type="evidence" value="ECO:0007669"/>
    <property type="project" value="UniProtKB-KW"/>
</dbReference>
<dbReference type="SMART" id="SM00448">
    <property type="entry name" value="REC"/>
    <property type="match status" value="1"/>
</dbReference>
<dbReference type="CDD" id="cd17536">
    <property type="entry name" value="REC_YesN-like"/>
    <property type="match status" value="1"/>
</dbReference>
<reference evidence="11" key="1">
    <citation type="submission" date="2014-08" db="EMBL/GenBank/DDBJ databases">
        <title>Comparative genomics of the Paenibacillus odorifer group.</title>
        <authorList>
            <person name="den Bakker H.C."/>
            <person name="Tsai Y.-C.Y.-C."/>
            <person name="Martin N."/>
            <person name="Korlach J."/>
            <person name="Wiedmann M."/>
        </authorList>
    </citation>
    <scope>NUCLEOTIDE SEQUENCE [LARGE SCALE GENOMIC DNA]</scope>
    <source>
        <strain evidence="11">DSM 13188</strain>
    </source>
</reference>
<dbReference type="InterPro" id="IPR020449">
    <property type="entry name" value="Tscrpt_reg_AraC-type_HTH"/>
</dbReference>
<evidence type="ECO:0000256" key="6">
    <source>
        <dbReference type="ARBA" id="ARBA00023125"/>
    </source>
</evidence>
<dbReference type="PROSITE" id="PS00041">
    <property type="entry name" value="HTH_ARAC_FAMILY_1"/>
    <property type="match status" value="1"/>
</dbReference>
<dbReference type="EMBL" id="CP009285">
    <property type="protein sequence ID" value="AIQ57884.1"/>
    <property type="molecule type" value="Genomic_DNA"/>
</dbReference>
<evidence type="ECO:0000256" key="7">
    <source>
        <dbReference type="ARBA" id="ARBA00023163"/>
    </source>
</evidence>
<dbReference type="PRINTS" id="PR00032">
    <property type="entry name" value="HTHARAC"/>
</dbReference>
<evidence type="ECO:0000256" key="1">
    <source>
        <dbReference type="ARBA" id="ARBA00004496"/>
    </source>
</evidence>
<accession>A0A089MN19</accession>
<evidence type="ECO:0000256" key="5">
    <source>
        <dbReference type="ARBA" id="ARBA00023015"/>
    </source>
</evidence>
<dbReference type="Gene3D" id="3.40.50.2300">
    <property type="match status" value="1"/>
</dbReference>
<evidence type="ECO:0000256" key="4">
    <source>
        <dbReference type="ARBA" id="ARBA00023012"/>
    </source>
</evidence>
<protein>
    <recommendedName>
        <fullName evidence="13">DNA-binding response regulator</fullName>
    </recommendedName>
</protein>
<evidence type="ECO:0000259" key="9">
    <source>
        <dbReference type="PROSITE" id="PS01124"/>
    </source>
</evidence>
<comment type="subcellular location">
    <subcellularLocation>
        <location evidence="1">Cytoplasm</location>
    </subcellularLocation>
</comment>
<dbReference type="GO" id="GO:0005737">
    <property type="term" value="C:cytoplasm"/>
    <property type="evidence" value="ECO:0007669"/>
    <property type="project" value="UniProtKB-SubCell"/>
</dbReference>
<dbReference type="SMART" id="SM00342">
    <property type="entry name" value="HTH_ARAC"/>
    <property type="match status" value="1"/>
</dbReference>
<keyword evidence="7" id="KW-0804">Transcription</keyword>
<evidence type="ECO:0000256" key="8">
    <source>
        <dbReference type="PROSITE-ProRule" id="PRU00169"/>
    </source>
</evidence>
<gene>
    <name evidence="11" type="ORF">PBOR_13805</name>
</gene>
<dbReference type="InterPro" id="IPR009057">
    <property type="entry name" value="Homeodomain-like_sf"/>
</dbReference>